<evidence type="ECO:0000256" key="1">
    <source>
        <dbReference type="ARBA" id="ARBA00004123"/>
    </source>
</evidence>
<dbReference type="InterPro" id="IPR010750">
    <property type="entry name" value="SGF29_tudor-like_dom"/>
</dbReference>
<evidence type="ECO:0000313" key="8">
    <source>
        <dbReference type="Proteomes" id="UP001159042"/>
    </source>
</evidence>
<evidence type="ECO:0000256" key="3">
    <source>
        <dbReference type="ARBA" id="ARBA00023054"/>
    </source>
</evidence>
<evidence type="ECO:0000259" key="6">
    <source>
        <dbReference type="PROSITE" id="PS51518"/>
    </source>
</evidence>
<evidence type="ECO:0000256" key="2">
    <source>
        <dbReference type="ARBA" id="ARBA00023015"/>
    </source>
</evidence>
<organism evidence="7 8">
    <name type="scientific">Exocentrus adspersus</name>
    <dbReference type="NCBI Taxonomy" id="1586481"/>
    <lineage>
        <taxon>Eukaryota</taxon>
        <taxon>Metazoa</taxon>
        <taxon>Ecdysozoa</taxon>
        <taxon>Arthropoda</taxon>
        <taxon>Hexapoda</taxon>
        <taxon>Insecta</taxon>
        <taxon>Pterygota</taxon>
        <taxon>Neoptera</taxon>
        <taxon>Endopterygota</taxon>
        <taxon>Coleoptera</taxon>
        <taxon>Polyphaga</taxon>
        <taxon>Cucujiformia</taxon>
        <taxon>Chrysomeloidea</taxon>
        <taxon>Cerambycidae</taxon>
        <taxon>Lamiinae</taxon>
        <taxon>Acanthocinini</taxon>
        <taxon>Exocentrus</taxon>
    </lineage>
</organism>
<evidence type="ECO:0000256" key="5">
    <source>
        <dbReference type="ARBA" id="ARBA00023242"/>
    </source>
</evidence>
<keyword evidence="4" id="KW-0804">Transcription</keyword>
<gene>
    <name evidence="7" type="ORF">NQ315_007331</name>
</gene>
<dbReference type="InterPro" id="IPR047287">
    <property type="entry name" value="Tudor_SGF29_rpt2"/>
</dbReference>
<dbReference type="InterPro" id="IPR037802">
    <property type="entry name" value="SGF29"/>
</dbReference>
<name>A0AAV8WD83_9CUCU</name>
<proteinExistence type="predicted"/>
<dbReference type="PANTHER" id="PTHR21539">
    <property type="entry name" value="SAGA-ASSOCIATED FACTOR 29"/>
    <property type="match status" value="1"/>
</dbReference>
<keyword evidence="8" id="KW-1185">Reference proteome</keyword>
<evidence type="ECO:0000313" key="7">
    <source>
        <dbReference type="EMBL" id="KAJ8924533.1"/>
    </source>
</evidence>
<protein>
    <recommendedName>
        <fullName evidence="6">SGF29 C-terminal domain-containing protein</fullName>
    </recommendedName>
</protein>
<dbReference type="CDD" id="cd20393">
    <property type="entry name" value="Tudor_SGF29_rpt1"/>
    <property type="match status" value="1"/>
</dbReference>
<dbReference type="PROSITE" id="PS51518">
    <property type="entry name" value="SGF29_C"/>
    <property type="match status" value="1"/>
</dbReference>
<sequence>MPFTADAIAAQQVQDRLKSLQQIIHEIEIKRTQCEHGISTLQKYAQDDKGGQSSQKLKSLYKTAISQTEQEEEVIRKALQKITEIRNIKNERRIQARIASNKESIRRGTWMKMLSSSAQTLPLHVSKVGEKPPPLCGAVPADPSYIAKIGDMVAALVKVSETNGENWILAEVVSYNHSTGKYEVDDILKEQNQKGRHTLSRRQVIPLPLMRANPETDPQALFAQGTLVLGLFPQTTCFYKALVNKPPVTHTDDYELLFEDASYPEGYSPPNDVAQRYVIAFKQKTKQSAS</sequence>
<dbReference type="GO" id="GO:0000124">
    <property type="term" value="C:SAGA complex"/>
    <property type="evidence" value="ECO:0007669"/>
    <property type="project" value="InterPro"/>
</dbReference>
<accession>A0AAV8WD83</accession>
<keyword evidence="2" id="KW-0805">Transcription regulation</keyword>
<dbReference type="Gene3D" id="2.30.30.140">
    <property type="match status" value="2"/>
</dbReference>
<feature type="domain" description="SGF29 C-terminal" evidence="6">
    <location>
        <begin position="143"/>
        <end position="287"/>
    </location>
</feature>
<dbReference type="AlphaFoldDB" id="A0AAV8WD83"/>
<reference evidence="7 8" key="1">
    <citation type="journal article" date="2023" name="Insect Mol. Biol.">
        <title>Genome sequencing provides insights into the evolution of gene families encoding plant cell wall-degrading enzymes in longhorned beetles.</title>
        <authorList>
            <person name="Shin N.R."/>
            <person name="Okamura Y."/>
            <person name="Kirsch R."/>
            <person name="Pauchet Y."/>
        </authorList>
    </citation>
    <scope>NUCLEOTIDE SEQUENCE [LARGE SCALE GENOMIC DNA]</scope>
    <source>
        <strain evidence="7">EAD_L_NR</strain>
    </source>
</reference>
<dbReference type="Proteomes" id="UP001159042">
    <property type="component" value="Unassembled WGS sequence"/>
</dbReference>
<keyword evidence="5" id="KW-0539">Nucleus</keyword>
<keyword evidence="3" id="KW-0175">Coiled coil</keyword>
<evidence type="ECO:0000256" key="4">
    <source>
        <dbReference type="ARBA" id="ARBA00023163"/>
    </source>
</evidence>
<dbReference type="InterPro" id="IPR047288">
    <property type="entry name" value="Tudor_SGF29_rpt1"/>
</dbReference>
<dbReference type="EMBL" id="JANEYG010000003">
    <property type="protein sequence ID" value="KAJ8924533.1"/>
    <property type="molecule type" value="Genomic_DNA"/>
</dbReference>
<comment type="caution">
    <text evidence="7">The sequence shown here is derived from an EMBL/GenBank/DDBJ whole genome shotgun (WGS) entry which is preliminary data.</text>
</comment>
<dbReference type="GO" id="GO:0140672">
    <property type="term" value="C:ATAC complex"/>
    <property type="evidence" value="ECO:0007669"/>
    <property type="project" value="UniProtKB-ARBA"/>
</dbReference>
<dbReference type="Pfam" id="PF07039">
    <property type="entry name" value="SGF29_Tudor"/>
    <property type="match status" value="1"/>
</dbReference>
<dbReference type="PANTHER" id="PTHR21539:SF0">
    <property type="entry name" value="SAGA-ASSOCIATED FACTOR 29"/>
    <property type="match status" value="1"/>
</dbReference>
<comment type="subcellular location">
    <subcellularLocation>
        <location evidence="1">Nucleus</location>
    </subcellularLocation>
</comment>
<dbReference type="CDD" id="cd20394">
    <property type="entry name" value="Tudor_SGF29_rpt2"/>
    <property type="match status" value="1"/>
</dbReference>
<dbReference type="GO" id="GO:0005634">
    <property type="term" value="C:nucleus"/>
    <property type="evidence" value="ECO:0007669"/>
    <property type="project" value="UniProtKB-SubCell"/>
</dbReference>
<dbReference type="FunFam" id="2.30.30.140:FF:000029">
    <property type="entry name" value="SAGA-associated factor 29 homolog"/>
    <property type="match status" value="1"/>
</dbReference>
<dbReference type="FunFam" id="2.30.30.140:FF:000026">
    <property type="entry name" value="SAGA-associated factor 29 homolog"/>
    <property type="match status" value="1"/>
</dbReference>